<proteinExistence type="predicted"/>
<reference evidence="3 4" key="1">
    <citation type="submission" date="2024-01" db="EMBL/GenBank/DDBJ databases">
        <title>The complete chloroplast genome sequence of Lithospermum erythrorhizon: insights into the phylogenetic relationship among Boraginaceae species and the maternal lineages of purple gromwells.</title>
        <authorList>
            <person name="Okada T."/>
            <person name="Watanabe K."/>
        </authorList>
    </citation>
    <scope>NUCLEOTIDE SEQUENCE [LARGE SCALE GENOMIC DNA]</scope>
</reference>
<evidence type="ECO:0000313" key="3">
    <source>
        <dbReference type="EMBL" id="GAA0158120.1"/>
    </source>
</evidence>
<dbReference type="PANTHER" id="PTHR48008">
    <property type="entry name" value="LEUCINE-RICH REPEAT RECEPTOR-LIKE PROTEIN KINASE IMK3-RELATED"/>
    <property type="match status" value="1"/>
</dbReference>
<organism evidence="3 4">
    <name type="scientific">Lithospermum erythrorhizon</name>
    <name type="common">Purple gromwell</name>
    <name type="synonym">Lithospermum officinale var. erythrorhizon</name>
    <dbReference type="NCBI Taxonomy" id="34254"/>
    <lineage>
        <taxon>Eukaryota</taxon>
        <taxon>Viridiplantae</taxon>
        <taxon>Streptophyta</taxon>
        <taxon>Embryophyta</taxon>
        <taxon>Tracheophyta</taxon>
        <taxon>Spermatophyta</taxon>
        <taxon>Magnoliopsida</taxon>
        <taxon>eudicotyledons</taxon>
        <taxon>Gunneridae</taxon>
        <taxon>Pentapetalae</taxon>
        <taxon>asterids</taxon>
        <taxon>lamiids</taxon>
        <taxon>Boraginales</taxon>
        <taxon>Boraginaceae</taxon>
        <taxon>Boraginoideae</taxon>
        <taxon>Lithospermeae</taxon>
        <taxon>Lithospermum</taxon>
    </lineage>
</organism>
<dbReference type="Proteomes" id="UP001454036">
    <property type="component" value="Unassembled WGS sequence"/>
</dbReference>
<sequence length="359" mass="40468">MESKHILILTICLALLTVILILLLLIHYCKRRTPQEDDVEDIEAKFECKERDGLDIEDFIKFDGCDDLSIDDVLEAPGEVIGKSSYGTLYRASLVRSNALVLLRFLKPSSTLRMKEVVPVIELLGSIRHPNLVPLYAFYSGNRGEKLLLHPFYQCGTLNQIIRDGNVESHKWSTIHKISTGVVKGLCYLHLGLGKPLIHGNIKTENIFLDHQFHPYMSDFGMHLLLTATAGQQMLEASAALGYKAPELIKMREANGKCDIYSLGVIFLELLTGKESIDNDPSPDQDFYLPNAMRNAILDHRIKDLYHPDIMIGLSNDQRAYIEDCVLQFCQLAMACCSPIASLRPDILQVLDRLEEIGR</sequence>
<dbReference type="GO" id="GO:0004672">
    <property type="term" value="F:protein kinase activity"/>
    <property type="evidence" value="ECO:0007669"/>
    <property type="project" value="InterPro"/>
</dbReference>
<evidence type="ECO:0000256" key="1">
    <source>
        <dbReference type="SAM" id="Phobius"/>
    </source>
</evidence>
<keyword evidence="1 3" id="KW-0812">Transmembrane</keyword>
<dbReference type="InterPro" id="IPR052451">
    <property type="entry name" value="Ser/Thr_kinase-like"/>
</dbReference>
<comment type="caution">
    <text evidence="3">The sequence shown here is derived from an EMBL/GenBank/DDBJ whole genome shotgun (WGS) entry which is preliminary data.</text>
</comment>
<dbReference type="GO" id="GO:0005524">
    <property type="term" value="F:ATP binding"/>
    <property type="evidence" value="ECO:0007669"/>
    <property type="project" value="InterPro"/>
</dbReference>
<dbReference type="PROSITE" id="PS50011">
    <property type="entry name" value="PROTEIN_KINASE_DOM"/>
    <property type="match status" value="1"/>
</dbReference>
<dbReference type="PANTHER" id="PTHR48008:SF13">
    <property type="entry name" value="PROTEIN KINASE SUPERFAMILY PROTEIN"/>
    <property type="match status" value="1"/>
</dbReference>
<keyword evidence="1" id="KW-0472">Membrane</keyword>
<dbReference type="InterPro" id="IPR011009">
    <property type="entry name" value="Kinase-like_dom_sf"/>
</dbReference>
<dbReference type="InterPro" id="IPR000719">
    <property type="entry name" value="Prot_kinase_dom"/>
</dbReference>
<feature type="domain" description="Protein kinase" evidence="2">
    <location>
        <begin position="75"/>
        <end position="357"/>
    </location>
</feature>
<keyword evidence="1" id="KW-1133">Transmembrane helix</keyword>
<gene>
    <name evidence="3" type="ORF">LIER_15226</name>
</gene>
<dbReference type="EMBL" id="BAABME010003264">
    <property type="protein sequence ID" value="GAA0158120.1"/>
    <property type="molecule type" value="Genomic_DNA"/>
</dbReference>
<accession>A0AAV3Q646</accession>
<keyword evidence="3" id="KW-0675">Receptor</keyword>
<protein>
    <submittedName>
        <fullName evidence="3">Transmembrane signal receptor</fullName>
    </submittedName>
</protein>
<dbReference type="AlphaFoldDB" id="A0AAV3Q646"/>
<dbReference type="SUPFAM" id="SSF56112">
    <property type="entry name" value="Protein kinase-like (PK-like)"/>
    <property type="match status" value="1"/>
</dbReference>
<evidence type="ECO:0000259" key="2">
    <source>
        <dbReference type="PROSITE" id="PS50011"/>
    </source>
</evidence>
<evidence type="ECO:0000313" key="4">
    <source>
        <dbReference type="Proteomes" id="UP001454036"/>
    </source>
</evidence>
<dbReference type="Gene3D" id="3.30.200.20">
    <property type="entry name" value="Phosphorylase Kinase, domain 1"/>
    <property type="match status" value="1"/>
</dbReference>
<feature type="transmembrane region" description="Helical" evidence="1">
    <location>
        <begin position="6"/>
        <end position="26"/>
    </location>
</feature>
<keyword evidence="4" id="KW-1185">Reference proteome</keyword>
<name>A0AAV3Q646_LITER</name>
<dbReference type="Pfam" id="PF00069">
    <property type="entry name" value="Pkinase"/>
    <property type="match status" value="1"/>
</dbReference>
<dbReference type="Gene3D" id="1.10.510.10">
    <property type="entry name" value="Transferase(Phosphotransferase) domain 1"/>
    <property type="match status" value="1"/>
</dbReference>